<evidence type="ECO:0000256" key="2">
    <source>
        <dbReference type="ARBA" id="ARBA00022801"/>
    </source>
</evidence>
<feature type="active site" description="Proton acceptor" evidence="4">
    <location>
        <position position="71"/>
    </location>
</feature>
<feature type="site" description="Important for substrate specificity" evidence="4">
    <location>
        <position position="13"/>
    </location>
</feature>
<dbReference type="STRING" id="152573.SAMN04488051_11323"/>
<comment type="catalytic activity">
    <reaction evidence="4">
        <text>UTP + H2O = UMP + diphosphate + H(+)</text>
        <dbReference type="Rhea" id="RHEA:29395"/>
        <dbReference type="ChEBI" id="CHEBI:15377"/>
        <dbReference type="ChEBI" id="CHEBI:15378"/>
        <dbReference type="ChEBI" id="CHEBI:33019"/>
        <dbReference type="ChEBI" id="CHEBI:46398"/>
        <dbReference type="ChEBI" id="CHEBI:57865"/>
        <dbReference type="EC" id="3.6.1.9"/>
    </reaction>
</comment>
<dbReference type="CDD" id="cd00555">
    <property type="entry name" value="Maf"/>
    <property type="match status" value="1"/>
</dbReference>
<comment type="subcellular location">
    <subcellularLocation>
        <location evidence="4">Cytoplasm</location>
    </subcellularLocation>
</comment>
<dbReference type="EC" id="3.6.1.9" evidence="4"/>
<organism evidence="5 6">
    <name type="scientific">Alkalimonas amylolytica</name>
    <dbReference type="NCBI Taxonomy" id="152573"/>
    <lineage>
        <taxon>Bacteria</taxon>
        <taxon>Pseudomonadati</taxon>
        <taxon>Pseudomonadota</taxon>
        <taxon>Gammaproteobacteria</taxon>
        <taxon>Alkalimonas</taxon>
    </lineage>
</organism>
<dbReference type="GO" id="GO:0005737">
    <property type="term" value="C:cytoplasm"/>
    <property type="evidence" value="ECO:0007669"/>
    <property type="project" value="UniProtKB-SubCell"/>
</dbReference>
<feature type="site" description="Important for substrate specificity" evidence="4">
    <location>
        <position position="154"/>
    </location>
</feature>
<proteinExistence type="inferred from homology"/>
<dbReference type="RefSeq" id="WP_091345172.1">
    <property type="nucleotide sequence ID" value="NZ_FNRM01000013.1"/>
</dbReference>
<keyword evidence="2 4" id="KW-0378">Hydrolase</keyword>
<dbReference type="PANTHER" id="PTHR43213:SF5">
    <property type="entry name" value="BIFUNCTIONAL DTTP_UTP PYROPHOSPHATASE_METHYLTRANSFERASE PROTEIN-RELATED"/>
    <property type="match status" value="1"/>
</dbReference>
<sequence length="190" mass="20770">MKTTIGLASASPRRHELLSLLQQPFERVSIDVDERLLPTEAAVDYVQRLARTKAEAGFAAIGGRMPVLGADTIVVIDNKVLGKPVDEADFKAMMQLLSDKVHQVHTAVAIAWQGRLLEQLVSSRVHFAPLSEQMIADYWHSGEPADKAGGYGIQGIGGRFVRYLEGSYSAVVGLPLYETDQLLQQLEAAK</sequence>
<dbReference type="Gene3D" id="3.90.950.10">
    <property type="match status" value="1"/>
</dbReference>
<dbReference type="SUPFAM" id="SSF52972">
    <property type="entry name" value="ITPase-like"/>
    <property type="match status" value="1"/>
</dbReference>
<dbReference type="GO" id="GO:0009117">
    <property type="term" value="P:nucleotide metabolic process"/>
    <property type="evidence" value="ECO:0007669"/>
    <property type="project" value="UniProtKB-KW"/>
</dbReference>
<evidence type="ECO:0000256" key="1">
    <source>
        <dbReference type="ARBA" id="ARBA00001968"/>
    </source>
</evidence>
<name>A0A1H4FVS5_ALKAM</name>
<dbReference type="InterPro" id="IPR003697">
    <property type="entry name" value="Maf-like"/>
</dbReference>
<dbReference type="NCBIfam" id="TIGR00172">
    <property type="entry name" value="maf"/>
    <property type="match status" value="1"/>
</dbReference>
<evidence type="ECO:0000256" key="3">
    <source>
        <dbReference type="ARBA" id="ARBA00023080"/>
    </source>
</evidence>
<comment type="caution">
    <text evidence="4">Lacks conserved residue(s) required for the propagation of feature annotation.</text>
</comment>
<accession>A0A1H4FVS5</accession>
<evidence type="ECO:0000256" key="4">
    <source>
        <dbReference type="HAMAP-Rule" id="MF_00528"/>
    </source>
</evidence>
<dbReference type="Pfam" id="PF02545">
    <property type="entry name" value="Maf"/>
    <property type="match status" value="1"/>
</dbReference>
<comment type="function">
    <text evidence="4">Nucleoside triphosphate pyrophosphatase that hydrolyzes dTTP and UTP. May have a dual role in cell division arrest and in preventing the incorporation of modified nucleotides into cellular nucleic acids.</text>
</comment>
<dbReference type="AlphaFoldDB" id="A0A1H4FVS5"/>
<comment type="similarity">
    <text evidence="4">Belongs to the Maf family. YhdE subfamily.</text>
</comment>
<keyword evidence="6" id="KW-1185">Reference proteome</keyword>
<dbReference type="PANTHER" id="PTHR43213">
    <property type="entry name" value="BIFUNCTIONAL DTTP/UTP PYROPHOSPHATASE/METHYLTRANSFERASE PROTEIN-RELATED"/>
    <property type="match status" value="1"/>
</dbReference>
<feature type="site" description="Important for substrate specificity" evidence="4">
    <location>
        <position position="72"/>
    </location>
</feature>
<dbReference type="OrthoDB" id="9807767at2"/>
<dbReference type="HAMAP" id="MF_00528">
    <property type="entry name" value="Maf"/>
    <property type="match status" value="1"/>
</dbReference>
<evidence type="ECO:0000313" key="5">
    <source>
        <dbReference type="EMBL" id="SEB00612.1"/>
    </source>
</evidence>
<dbReference type="PIRSF" id="PIRSF006305">
    <property type="entry name" value="Maf"/>
    <property type="match status" value="1"/>
</dbReference>
<reference evidence="5 6" key="1">
    <citation type="submission" date="2016-10" db="EMBL/GenBank/DDBJ databases">
        <authorList>
            <person name="de Groot N.N."/>
        </authorList>
    </citation>
    <scope>NUCLEOTIDE SEQUENCE [LARGE SCALE GENOMIC DNA]</scope>
    <source>
        <strain evidence="5 6">CGMCC 1.3430</strain>
    </source>
</reference>
<dbReference type="GO" id="GO:0036221">
    <property type="term" value="F:UTP diphosphatase activity"/>
    <property type="evidence" value="ECO:0007669"/>
    <property type="project" value="RHEA"/>
</dbReference>
<keyword evidence="4" id="KW-0963">Cytoplasm</keyword>
<dbReference type="InterPro" id="IPR029001">
    <property type="entry name" value="ITPase-like_fam"/>
</dbReference>
<evidence type="ECO:0000313" key="6">
    <source>
        <dbReference type="Proteomes" id="UP000198773"/>
    </source>
</evidence>
<comment type="cofactor">
    <cofactor evidence="1 4">
        <name>a divalent metal cation</name>
        <dbReference type="ChEBI" id="CHEBI:60240"/>
    </cofactor>
</comment>
<protein>
    <recommendedName>
        <fullName evidence="4">dTTP/UTP pyrophosphatase</fullName>
        <shortName evidence="4">dTTPase/UTPase</shortName>
        <ecNumber evidence="4">3.6.1.9</ecNumber>
    </recommendedName>
    <alternativeName>
        <fullName evidence="4">Nucleoside triphosphate pyrophosphatase</fullName>
    </alternativeName>
    <alternativeName>
        <fullName evidence="4">Nucleotide pyrophosphatase</fullName>
        <shortName evidence="4">Nucleotide PPase</shortName>
    </alternativeName>
</protein>
<gene>
    <name evidence="5" type="ORF">SAMN04488051_11323</name>
</gene>
<dbReference type="Proteomes" id="UP000198773">
    <property type="component" value="Unassembled WGS sequence"/>
</dbReference>
<comment type="catalytic activity">
    <reaction evidence="4">
        <text>dTTP + H2O = dTMP + diphosphate + H(+)</text>
        <dbReference type="Rhea" id="RHEA:28534"/>
        <dbReference type="ChEBI" id="CHEBI:15377"/>
        <dbReference type="ChEBI" id="CHEBI:15378"/>
        <dbReference type="ChEBI" id="CHEBI:33019"/>
        <dbReference type="ChEBI" id="CHEBI:37568"/>
        <dbReference type="ChEBI" id="CHEBI:63528"/>
        <dbReference type="EC" id="3.6.1.9"/>
    </reaction>
</comment>
<dbReference type="EMBL" id="FNRM01000013">
    <property type="protein sequence ID" value="SEB00612.1"/>
    <property type="molecule type" value="Genomic_DNA"/>
</dbReference>
<keyword evidence="3 4" id="KW-0546">Nucleotide metabolism</keyword>
<dbReference type="GO" id="GO:0036218">
    <property type="term" value="F:dTTP diphosphatase activity"/>
    <property type="evidence" value="ECO:0007669"/>
    <property type="project" value="RHEA"/>
</dbReference>